<dbReference type="PANTHER" id="PTHR43394">
    <property type="entry name" value="ATP-DEPENDENT PERMEASE MDL1, MITOCHONDRIAL"/>
    <property type="match status" value="1"/>
</dbReference>
<accession>A0A5N8XFT8</accession>
<keyword evidence="9 10" id="KW-0472">Membrane</keyword>
<dbReference type="FunFam" id="3.40.50.300:FF:001001">
    <property type="entry name" value="Multidrug ABC transporter ATP-binding protein"/>
    <property type="match status" value="1"/>
</dbReference>
<dbReference type="OrthoDB" id="9806127at2"/>
<keyword evidence="2" id="KW-0813">Transport</keyword>
<dbReference type="InterPro" id="IPR003439">
    <property type="entry name" value="ABC_transporter-like_ATP-bd"/>
</dbReference>
<evidence type="ECO:0000256" key="6">
    <source>
        <dbReference type="ARBA" id="ARBA00022741"/>
    </source>
</evidence>
<dbReference type="PROSITE" id="PS50893">
    <property type="entry name" value="ABC_TRANSPORTER_2"/>
    <property type="match status" value="1"/>
</dbReference>
<keyword evidence="4" id="KW-0997">Cell inner membrane</keyword>
<evidence type="ECO:0000256" key="5">
    <source>
        <dbReference type="ARBA" id="ARBA00022692"/>
    </source>
</evidence>
<comment type="caution">
    <text evidence="13">The sequence shown here is derived from an EMBL/GenBank/DDBJ whole genome shotgun (WGS) entry which is preliminary data.</text>
</comment>
<dbReference type="Proteomes" id="UP000400924">
    <property type="component" value="Unassembled WGS sequence"/>
</dbReference>
<sequence>MNQEASPLLPVATPARTRAAVAELIRPHRSLALTAFAVMVGATAVGLLVQPLLGRIVDLAADRGSADAITKTGALLVAVAVAQGLSTGLGLSLVSRLGETTLARLRERFVERALDLPLERVEKAGSGDLTARVTADVSLIAEAVRNALPELARSLLTIVLTLGALALLDWRFLLAALLAVPVQVATARWYVARAIPLYAEQRAAGSVQQQQLLDTIGGSSTVRAFRLEREHIERVTDRSWSLVGLTMRGVRLVLGFYSRLHIAEYIGLAAVLVAGYWLVHDGSASIGTATAAALYFHSLFGPVNAALVLLDDAQSATAGLARLVGVTDEPAPPRPVRPVVPSTAEVTVRGVGHAYRTGHPILHDIDLTIRHGERVALVGASGAGKTTLARLVAGIQPPTTGTVLVGGVPPTELGQSAAGRTVALITQETHVFAGPLADDLRLARPDATDDELRSALDRVEALAWAEALPDGLDTVVGDGGHRLSGAQTQALALARLILADPPLVILDEATAEAGSAGARALEKAVGRAVDGRTALIVAHRLSQAATADRVVVMDAGRVVETGTHDELRAAQGPYAALWKAWSDTRDTTGTDTSDVARDPG</sequence>
<dbReference type="GO" id="GO:0005524">
    <property type="term" value="F:ATP binding"/>
    <property type="evidence" value="ECO:0007669"/>
    <property type="project" value="UniProtKB-KW"/>
</dbReference>
<organism evidence="13 14">
    <name type="scientific">Streptomyces spongiae</name>
    <dbReference type="NCBI Taxonomy" id="565072"/>
    <lineage>
        <taxon>Bacteria</taxon>
        <taxon>Bacillati</taxon>
        <taxon>Actinomycetota</taxon>
        <taxon>Actinomycetes</taxon>
        <taxon>Kitasatosporales</taxon>
        <taxon>Streptomycetaceae</taxon>
        <taxon>Streptomyces</taxon>
    </lineage>
</organism>
<dbReference type="SMART" id="SM00382">
    <property type="entry name" value="AAA"/>
    <property type="match status" value="1"/>
</dbReference>
<gene>
    <name evidence="13" type="ORF">FNH08_11745</name>
</gene>
<dbReference type="InterPro" id="IPR039421">
    <property type="entry name" value="Type_1_exporter"/>
</dbReference>
<dbReference type="InterPro" id="IPR011527">
    <property type="entry name" value="ABC1_TM_dom"/>
</dbReference>
<keyword evidence="6" id="KW-0547">Nucleotide-binding</keyword>
<dbReference type="RefSeq" id="WP_152771407.1">
    <property type="nucleotide sequence ID" value="NZ_VJZC01000058.1"/>
</dbReference>
<proteinExistence type="predicted"/>
<keyword evidence="3" id="KW-1003">Cell membrane</keyword>
<dbReference type="InterPro" id="IPR027417">
    <property type="entry name" value="P-loop_NTPase"/>
</dbReference>
<keyword evidence="7 13" id="KW-0067">ATP-binding</keyword>
<evidence type="ECO:0000313" key="13">
    <source>
        <dbReference type="EMBL" id="MPY57818.1"/>
    </source>
</evidence>
<evidence type="ECO:0000259" key="11">
    <source>
        <dbReference type="PROSITE" id="PS50893"/>
    </source>
</evidence>
<dbReference type="Pfam" id="PF00005">
    <property type="entry name" value="ABC_tran"/>
    <property type="match status" value="1"/>
</dbReference>
<dbReference type="SUPFAM" id="SSF90123">
    <property type="entry name" value="ABC transporter transmembrane region"/>
    <property type="match status" value="1"/>
</dbReference>
<dbReference type="GO" id="GO:0015421">
    <property type="term" value="F:ABC-type oligopeptide transporter activity"/>
    <property type="evidence" value="ECO:0007669"/>
    <property type="project" value="TreeGrafter"/>
</dbReference>
<dbReference type="EMBL" id="VJZC01000058">
    <property type="protein sequence ID" value="MPY57818.1"/>
    <property type="molecule type" value="Genomic_DNA"/>
</dbReference>
<dbReference type="CDD" id="cd07346">
    <property type="entry name" value="ABC_6TM_exporters"/>
    <property type="match status" value="1"/>
</dbReference>
<feature type="transmembrane region" description="Helical" evidence="10">
    <location>
        <begin position="73"/>
        <end position="94"/>
    </location>
</feature>
<feature type="transmembrane region" description="Helical" evidence="10">
    <location>
        <begin position="262"/>
        <end position="279"/>
    </location>
</feature>
<evidence type="ECO:0000256" key="7">
    <source>
        <dbReference type="ARBA" id="ARBA00022840"/>
    </source>
</evidence>
<dbReference type="Gene3D" id="3.40.50.300">
    <property type="entry name" value="P-loop containing nucleotide triphosphate hydrolases"/>
    <property type="match status" value="1"/>
</dbReference>
<evidence type="ECO:0000256" key="4">
    <source>
        <dbReference type="ARBA" id="ARBA00022519"/>
    </source>
</evidence>
<feature type="transmembrane region" description="Helical" evidence="10">
    <location>
        <begin position="291"/>
        <end position="310"/>
    </location>
</feature>
<name>A0A5N8XFT8_9ACTN</name>
<reference evidence="13 14" key="1">
    <citation type="submission" date="2019-07" db="EMBL/GenBank/DDBJ databases">
        <title>New species of Amycolatopsis and Streptomyces.</title>
        <authorList>
            <person name="Duangmal K."/>
            <person name="Teo W.F.A."/>
            <person name="Lipun K."/>
        </authorList>
    </citation>
    <scope>NUCLEOTIDE SEQUENCE [LARGE SCALE GENOMIC DNA]</scope>
    <source>
        <strain evidence="13 14">NBRC 106415</strain>
    </source>
</reference>
<dbReference type="InterPro" id="IPR036640">
    <property type="entry name" value="ABC1_TM_sf"/>
</dbReference>
<evidence type="ECO:0000256" key="10">
    <source>
        <dbReference type="SAM" id="Phobius"/>
    </source>
</evidence>
<dbReference type="PANTHER" id="PTHR43394:SF1">
    <property type="entry name" value="ATP-BINDING CASSETTE SUB-FAMILY B MEMBER 10, MITOCHONDRIAL"/>
    <property type="match status" value="1"/>
</dbReference>
<evidence type="ECO:0000256" key="3">
    <source>
        <dbReference type="ARBA" id="ARBA00022475"/>
    </source>
</evidence>
<protein>
    <submittedName>
        <fullName evidence="13">ABC transporter ATP-binding protein</fullName>
    </submittedName>
</protein>
<dbReference type="PROSITE" id="PS50929">
    <property type="entry name" value="ABC_TM1F"/>
    <property type="match status" value="1"/>
</dbReference>
<evidence type="ECO:0000259" key="12">
    <source>
        <dbReference type="PROSITE" id="PS50929"/>
    </source>
</evidence>
<evidence type="ECO:0000256" key="9">
    <source>
        <dbReference type="ARBA" id="ARBA00023136"/>
    </source>
</evidence>
<dbReference type="AlphaFoldDB" id="A0A5N8XFT8"/>
<comment type="subcellular location">
    <subcellularLocation>
        <location evidence="1">Cell membrane</location>
        <topology evidence="1">Multi-pass membrane protein</topology>
    </subcellularLocation>
</comment>
<dbReference type="InterPro" id="IPR003593">
    <property type="entry name" value="AAA+_ATPase"/>
</dbReference>
<keyword evidence="14" id="KW-1185">Reference proteome</keyword>
<dbReference type="Gene3D" id="1.20.1560.10">
    <property type="entry name" value="ABC transporter type 1, transmembrane domain"/>
    <property type="match status" value="1"/>
</dbReference>
<evidence type="ECO:0000256" key="8">
    <source>
        <dbReference type="ARBA" id="ARBA00022989"/>
    </source>
</evidence>
<dbReference type="GO" id="GO:0005886">
    <property type="term" value="C:plasma membrane"/>
    <property type="evidence" value="ECO:0007669"/>
    <property type="project" value="UniProtKB-SubCell"/>
</dbReference>
<dbReference type="SUPFAM" id="SSF52540">
    <property type="entry name" value="P-loop containing nucleoside triphosphate hydrolases"/>
    <property type="match status" value="1"/>
</dbReference>
<dbReference type="GO" id="GO:0016887">
    <property type="term" value="F:ATP hydrolysis activity"/>
    <property type="evidence" value="ECO:0007669"/>
    <property type="project" value="InterPro"/>
</dbReference>
<feature type="transmembrane region" description="Helical" evidence="10">
    <location>
        <begin position="31"/>
        <end position="53"/>
    </location>
</feature>
<keyword evidence="5 10" id="KW-0812">Transmembrane</keyword>
<keyword evidence="8 10" id="KW-1133">Transmembrane helix</keyword>
<feature type="domain" description="ABC transporter" evidence="11">
    <location>
        <begin position="346"/>
        <end position="580"/>
    </location>
</feature>
<dbReference type="Pfam" id="PF00664">
    <property type="entry name" value="ABC_membrane"/>
    <property type="match status" value="1"/>
</dbReference>
<feature type="domain" description="ABC transmembrane type-1" evidence="12">
    <location>
        <begin position="33"/>
        <end position="315"/>
    </location>
</feature>
<evidence type="ECO:0000313" key="14">
    <source>
        <dbReference type="Proteomes" id="UP000400924"/>
    </source>
</evidence>
<evidence type="ECO:0000256" key="2">
    <source>
        <dbReference type="ARBA" id="ARBA00022448"/>
    </source>
</evidence>
<evidence type="ECO:0000256" key="1">
    <source>
        <dbReference type="ARBA" id="ARBA00004651"/>
    </source>
</evidence>